<gene>
    <name evidence="1" type="ORF">Patl1_18993</name>
</gene>
<protein>
    <submittedName>
        <fullName evidence="1">Uncharacterized protein</fullName>
    </submittedName>
</protein>
<proteinExistence type="predicted"/>
<dbReference type="EMBL" id="CM047898">
    <property type="protein sequence ID" value="KAJ0106361.1"/>
    <property type="molecule type" value="Genomic_DNA"/>
</dbReference>
<evidence type="ECO:0000313" key="2">
    <source>
        <dbReference type="Proteomes" id="UP001164250"/>
    </source>
</evidence>
<organism evidence="1 2">
    <name type="scientific">Pistacia atlantica</name>
    <dbReference type="NCBI Taxonomy" id="434234"/>
    <lineage>
        <taxon>Eukaryota</taxon>
        <taxon>Viridiplantae</taxon>
        <taxon>Streptophyta</taxon>
        <taxon>Embryophyta</taxon>
        <taxon>Tracheophyta</taxon>
        <taxon>Spermatophyta</taxon>
        <taxon>Magnoliopsida</taxon>
        <taxon>eudicotyledons</taxon>
        <taxon>Gunneridae</taxon>
        <taxon>Pentapetalae</taxon>
        <taxon>rosids</taxon>
        <taxon>malvids</taxon>
        <taxon>Sapindales</taxon>
        <taxon>Anacardiaceae</taxon>
        <taxon>Pistacia</taxon>
    </lineage>
</organism>
<accession>A0ACC1C275</accession>
<reference evidence="2" key="1">
    <citation type="journal article" date="2023" name="G3 (Bethesda)">
        <title>Genome assembly and association tests identify interacting loci associated with vigor, precocity, and sex in interspecific pistachio rootstocks.</title>
        <authorList>
            <person name="Palmer W."/>
            <person name="Jacygrad E."/>
            <person name="Sagayaradj S."/>
            <person name="Cavanaugh K."/>
            <person name="Han R."/>
            <person name="Bertier L."/>
            <person name="Beede B."/>
            <person name="Kafkas S."/>
            <person name="Golino D."/>
            <person name="Preece J."/>
            <person name="Michelmore R."/>
        </authorList>
    </citation>
    <scope>NUCLEOTIDE SEQUENCE [LARGE SCALE GENOMIC DNA]</scope>
</reference>
<comment type="caution">
    <text evidence="1">The sequence shown here is derived from an EMBL/GenBank/DDBJ whole genome shotgun (WGS) entry which is preliminary data.</text>
</comment>
<keyword evidence="2" id="KW-1185">Reference proteome</keyword>
<evidence type="ECO:0000313" key="1">
    <source>
        <dbReference type="EMBL" id="KAJ0106361.1"/>
    </source>
</evidence>
<sequence>MVVNTCNLYLFMSTETFKVDINNTKMLLQGEHGQRIRQKDIIVVGESGLFTSGQIAFVQEAGVKAVLVGESIVKQNDPTEGIAGLFGKDISL</sequence>
<name>A0ACC1C275_9ROSI</name>
<dbReference type="Proteomes" id="UP001164250">
    <property type="component" value="Chromosome 2"/>
</dbReference>